<comment type="subcellular location">
    <subcellularLocation>
        <location evidence="2">Cytoplasm</location>
    </subcellularLocation>
</comment>
<protein>
    <submittedName>
        <fullName evidence="5">Uncharacterized membrane protein YsdA, DUF1294 family</fullName>
    </submittedName>
</protein>
<dbReference type="STRING" id="198616.SAMN05216193_101298"/>
<dbReference type="InterPro" id="IPR012340">
    <property type="entry name" value="NA-bd_OB-fold"/>
</dbReference>
<evidence type="ECO:0000256" key="2">
    <source>
        <dbReference type="RuleBase" id="RU000408"/>
    </source>
</evidence>
<dbReference type="InterPro" id="IPR019844">
    <property type="entry name" value="CSD_CS"/>
</dbReference>
<feature type="transmembrane region" description="Helical" evidence="3">
    <location>
        <begin position="132"/>
        <end position="150"/>
    </location>
</feature>
<evidence type="ECO:0000313" key="5">
    <source>
        <dbReference type="EMBL" id="SDN14839.1"/>
    </source>
</evidence>
<feature type="domain" description="CSD" evidence="4">
    <location>
        <begin position="2"/>
        <end position="66"/>
    </location>
</feature>
<accession>A0A1G9Z0A9</accession>
<dbReference type="OrthoDB" id="72963at2"/>
<evidence type="ECO:0000256" key="1">
    <source>
        <dbReference type="ARBA" id="ARBA00022553"/>
    </source>
</evidence>
<dbReference type="InterPro" id="IPR002059">
    <property type="entry name" value="CSP_DNA-bd"/>
</dbReference>
<dbReference type="GO" id="GO:0043488">
    <property type="term" value="P:regulation of mRNA stability"/>
    <property type="evidence" value="ECO:0007669"/>
    <property type="project" value="TreeGrafter"/>
</dbReference>
<dbReference type="InterPro" id="IPR010718">
    <property type="entry name" value="DUF1294"/>
</dbReference>
<dbReference type="InterPro" id="IPR011129">
    <property type="entry name" value="CSD"/>
</dbReference>
<dbReference type="AlphaFoldDB" id="A0A1G9Z0A9"/>
<dbReference type="CDD" id="cd04458">
    <property type="entry name" value="CSP_CDS"/>
    <property type="match status" value="1"/>
</dbReference>
<organism evidence="5 6">
    <name type="scientific">Pseudomonas jinjuensis</name>
    <dbReference type="NCBI Taxonomy" id="198616"/>
    <lineage>
        <taxon>Bacteria</taxon>
        <taxon>Pseudomonadati</taxon>
        <taxon>Pseudomonadota</taxon>
        <taxon>Gammaproteobacteria</taxon>
        <taxon>Pseudomonadales</taxon>
        <taxon>Pseudomonadaceae</taxon>
        <taxon>Pseudomonas</taxon>
    </lineage>
</organism>
<feature type="transmembrane region" description="Helical" evidence="3">
    <location>
        <begin position="108"/>
        <end position="126"/>
    </location>
</feature>
<keyword evidence="3" id="KW-1133">Transmembrane helix</keyword>
<gene>
    <name evidence="5" type="ORF">SAMN05216193_101298</name>
</gene>
<dbReference type="InterPro" id="IPR052069">
    <property type="entry name" value="Ca-reg_mRNA-binding_domain"/>
</dbReference>
<keyword evidence="1" id="KW-0597">Phosphoprotein</keyword>
<evidence type="ECO:0000259" key="4">
    <source>
        <dbReference type="PROSITE" id="PS51857"/>
    </source>
</evidence>
<keyword evidence="6" id="KW-1185">Reference proteome</keyword>
<dbReference type="FunFam" id="2.40.50.140:FF:000501">
    <property type="entry name" value="Cold shock protein"/>
    <property type="match status" value="1"/>
</dbReference>
<dbReference type="Gene3D" id="2.40.50.140">
    <property type="entry name" value="Nucleic acid-binding proteins"/>
    <property type="match status" value="1"/>
</dbReference>
<reference evidence="6" key="1">
    <citation type="submission" date="2016-10" db="EMBL/GenBank/DDBJ databases">
        <authorList>
            <person name="Varghese N."/>
            <person name="Submissions S."/>
        </authorList>
    </citation>
    <scope>NUCLEOTIDE SEQUENCE [LARGE SCALE GENOMIC DNA]</scope>
    <source>
        <strain evidence="6">JCM 21621</strain>
    </source>
</reference>
<dbReference type="RefSeq" id="WP_084310352.1">
    <property type="nucleotide sequence ID" value="NZ_FNIJ01000001.1"/>
</dbReference>
<dbReference type="SMART" id="SM00357">
    <property type="entry name" value="CSP"/>
    <property type="match status" value="1"/>
</dbReference>
<sequence>MERDGVISRWDDDKGFGFIRPQAGGAEVFLHISAFRGDRRPVSGDQVCFVAGTDKQGRPRAEHARLAGLAVDRPQIRRKPTAPVTREKVREGRRLAAPRSQPSLARSLPLLAVLLALPLAGMAVWLAEGHAWWLPALYPLLSAAAFLAYWRDKRSAEQGAWRTPEQTLHLLELLGGWPGALLAQRALRHKTRKLSYQALFWGIVALHQLAWVDWLSGGRLLGWAGGSLGIPLGS</sequence>
<evidence type="ECO:0000313" key="6">
    <source>
        <dbReference type="Proteomes" id="UP000242957"/>
    </source>
</evidence>
<dbReference type="PANTHER" id="PTHR12962:SF1">
    <property type="entry name" value="COLD SHOCK DOMAIN-CONTAINING PROTEIN CG9705"/>
    <property type="match status" value="1"/>
</dbReference>
<dbReference type="Pfam" id="PF06961">
    <property type="entry name" value="DUF1294"/>
    <property type="match status" value="1"/>
</dbReference>
<keyword evidence="3" id="KW-0812">Transmembrane</keyword>
<dbReference type="EMBL" id="FNIJ01000001">
    <property type="protein sequence ID" value="SDN14839.1"/>
    <property type="molecule type" value="Genomic_DNA"/>
</dbReference>
<feature type="transmembrane region" description="Helical" evidence="3">
    <location>
        <begin position="194"/>
        <end position="212"/>
    </location>
</feature>
<dbReference type="PANTHER" id="PTHR12962">
    <property type="entry name" value="CALCIUM-REGULATED HEAT STABLE PROTEIN CRHSP-24-RELATED"/>
    <property type="match status" value="1"/>
</dbReference>
<dbReference type="SUPFAM" id="SSF50249">
    <property type="entry name" value="Nucleic acid-binding proteins"/>
    <property type="match status" value="1"/>
</dbReference>
<dbReference type="GO" id="GO:0003730">
    <property type="term" value="F:mRNA 3'-UTR binding"/>
    <property type="evidence" value="ECO:0007669"/>
    <property type="project" value="TreeGrafter"/>
</dbReference>
<name>A0A1G9Z0A9_9PSED</name>
<dbReference type="Proteomes" id="UP000242957">
    <property type="component" value="Unassembled WGS sequence"/>
</dbReference>
<dbReference type="Pfam" id="PF00313">
    <property type="entry name" value="CSD"/>
    <property type="match status" value="1"/>
</dbReference>
<dbReference type="PROSITE" id="PS51857">
    <property type="entry name" value="CSD_2"/>
    <property type="match status" value="1"/>
</dbReference>
<evidence type="ECO:0000256" key="3">
    <source>
        <dbReference type="SAM" id="Phobius"/>
    </source>
</evidence>
<dbReference type="GO" id="GO:0005829">
    <property type="term" value="C:cytosol"/>
    <property type="evidence" value="ECO:0007669"/>
    <property type="project" value="UniProtKB-ARBA"/>
</dbReference>
<proteinExistence type="predicted"/>
<keyword evidence="3" id="KW-0472">Membrane</keyword>
<dbReference type="PROSITE" id="PS00352">
    <property type="entry name" value="CSD_1"/>
    <property type="match status" value="1"/>
</dbReference>